<dbReference type="GO" id="GO:0005576">
    <property type="term" value="C:extracellular region"/>
    <property type="evidence" value="ECO:0007669"/>
    <property type="project" value="InterPro"/>
</dbReference>
<dbReference type="Proteomes" id="UP001176961">
    <property type="component" value="Unassembled WGS sequence"/>
</dbReference>
<protein>
    <recommendedName>
        <fullName evidence="3">Insulin-like domain-containing protein</fullName>
    </recommendedName>
</protein>
<evidence type="ECO:0000259" key="3">
    <source>
        <dbReference type="SMART" id="SM00078"/>
    </source>
</evidence>
<dbReference type="InterPro" id="IPR016179">
    <property type="entry name" value="Insulin-like"/>
</dbReference>
<evidence type="ECO:0000256" key="1">
    <source>
        <dbReference type="ARBA" id="ARBA00022729"/>
    </source>
</evidence>
<proteinExistence type="predicted"/>
<dbReference type="SUPFAM" id="SSF56994">
    <property type="entry name" value="Insulin-like"/>
    <property type="match status" value="1"/>
</dbReference>
<organism evidence="4 5">
    <name type="scientific">Cylicocyclus nassatus</name>
    <name type="common">Nematode worm</name>
    <dbReference type="NCBI Taxonomy" id="53992"/>
    <lineage>
        <taxon>Eukaryota</taxon>
        <taxon>Metazoa</taxon>
        <taxon>Ecdysozoa</taxon>
        <taxon>Nematoda</taxon>
        <taxon>Chromadorea</taxon>
        <taxon>Rhabditida</taxon>
        <taxon>Rhabditina</taxon>
        <taxon>Rhabditomorpha</taxon>
        <taxon>Strongyloidea</taxon>
        <taxon>Strongylidae</taxon>
        <taxon>Cylicocyclus</taxon>
    </lineage>
</organism>
<feature type="signal peptide" evidence="2">
    <location>
        <begin position="1"/>
        <end position="18"/>
    </location>
</feature>
<dbReference type="Gene3D" id="1.10.100.10">
    <property type="entry name" value="Insulin-like"/>
    <property type="match status" value="1"/>
</dbReference>
<dbReference type="InterPro" id="IPR036438">
    <property type="entry name" value="Insulin-like_sf"/>
</dbReference>
<reference evidence="4" key="1">
    <citation type="submission" date="2023-07" db="EMBL/GenBank/DDBJ databases">
        <authorList>
            <consortium name="CYATHOMIX"/>
        </authorList>
    </citation>
    <scope>NUCLEOTIDE SEQUENCE</scope>
    <source>
        <strain evidence="4">N/A</strain>
    </source>
</reference>
<gene>
    <name evidence="4" type="ORF">CYNAS_LOCUS20726</name>
</gene>
<dbReference type="AlphaFoldDB" id="A0AA36HDT2"/>
<feature type="chain" id="PRO_5041346201" description="Insulin-like domain-containing protein" evidence="2">
    <location>
        <begin position="19"/>
        <end position="101"/>
    </location>
</feature>
<sequence length="101" mass="11385">MSNLPFLLLVLLFSTTNAGFLIRMCGKRLAAIMDKMCTRVGEDSPCYAGPSEYGDTLQVDGIAEQCCRHRCAHDQLYRYCCSEEEADAYYEMVKGTNRVQP</sequence>
<name>A0AA36HDT2_CYLNA</name>
<evidence type="ECO:0000256" key="2">
    <source>
        <dbReference type="SAM" id="SignalP"/>
    </source>
</evidence>
<dbReference type="SMART" id="SM00078">
    <property type="entry name" value="IlGF"/>
    <property type="match status" value="1"/>
</dbReference>
<evidence type="ECO:0000313" key="4">
    <source>
        <dbReference type="EMBL" id="CAJ0608743.1"/>
    </source>
</evidence>
<dbReference type="EMBL" id="CATQJL010000326">
    <property type="protein sequence ID" value="CAJ0608743.1"/>
    <property type="molecule type" value="Genomic_DNA"/>
</dbReference>
<comment type="caution">
    <text evidence="4">The sequence shown here is derived from an EMBL/GenBank/DDBJ whole genome shotgun (WGS) entry which is preliminary data.</text>
</comment>
<accession>A0AA36HDT2</accession>
<evidence type="ECO:0000313" key="5">
    <source>
        <dbReference type="Proteomes" id="UP001176961"/>
    </source>
</evidence>
<keyword evidence="1 2" id="KW-0732">Signal</keyword>
<dbReference type="GO" id="GO:0005179">
    <property type="term" value="F:hormone activity"/>
    <property type="evidence" value="ECO:0007669"/>
    <property type="project" value="InterPro"/>
</dbReference>
<feature type="domain" description="Insulin-like" evidence="3">
    <location>
        <begin position="22"/>
        <end position="80"/>
    </location>
</feature>
<keyword evidence="5" id="KW-1185">Reference proteome</keyword>